<feature type="compositionally biased region" description="Polar residues" evidence="2">
    <location>
        <begin position="437"/>
        <end position="447"/>
    </location>
</feature>
<keyword evidence="1" id="KW-0175">Coiled coil</keyword>
<dbReference type="AlphaFoldDB" id="A0A0V0QCK6"/>
<feature type="region of interest" description="Disordered" evidence="2">
    <location>
        <begin position="316"/>
        <end position="345"/>
    </location>
</feature>
<feature type="region of interest" description="Disordered" evidence="2">
    <location>
        <begin position="78"/>
        <end position="133"/>
    </location>
</feature>
<feature type="compositionally biased region" description="Polar residues" evidence="2">
    <location>
        <begin position="606"/>
        <end position="634"/>
    </location>
</feature>
<organism evidence="3 4">
    <name type="scientific">Pseudocohnilembus persalinus</name>
    <name type="common">Ciliate</name>
    <dbReference type="NCBI Taxonomy" id="266149"/>
    <lineage>
        <taxon>Eukaryota</taxon>
        <taxon>Sar</taxon>
        <taxon>Alveolata</taxon>
        <taxon>Ciliophora</taxon>
        <taxon>Intramacronucleata</taxon>
        <taxon>Oligohymenophorea</taxon>
        <taxon>Scuticociliatia</taxon>
        <taxon>Philasterida</taxon>
        <taxon>Pseudocohnilembidae</taxon>
        <taxon>Pseudocohnilembus</taxon>
    </lineage>
</organism>
<feature type="compositionally biased region" description="Basic and acidic residues" evidence="2">
    <location>
        <begin position="424"/>
        <end position="436"/>
    </location>
</feature>
<dbReference type="OrthoDB" id="285994at2759"/>
<gene>
    <name evidence="3" type="ORF">PPERSA_12574</name>
</gene>
<dbReference type="InParanoid" id="A0A0V0QCK6"/>
<feature type="region of interest" description="Disordered" evidence="2">
    <location>
        <begin position="364"/>
        <end position="390"/>
    </location>
</feature>
<accession>A0A0V0QCK6</accession>
<feature type="region of interest" description="Disordered" evidence="2">
    <location>
        <begin position="586"/>
        <end position="732"/>
    </location>
</feature>
<feature type="compositionally biased region" description="Polar residues" evidence="2">
    <location>
        <begin position="717"/>
        <end position="732"/>
    </location>
</feature>
<feature type="compositionally biased region" description="Basic and acidic residues" evidence="2">
    <location>
        <begin position="124"/>
        <end position="133"/>
    </location>
</feature>
<reference evidence="3 4" key="1">
    <citation type="journal article" date="2015" name="Sci. Rep.">
        <title>Genome of the facultative scuticociliatosis pathogen Pseudocohnilembus persalinus provides insight into its virulence through horizontal gene transfer.</title>
        <authorList>
            <person name="Xiong J."/>
            <person name="Wang G."/>
            <person name="Cheng J."/>
            <person name="Tian M."/>
            <person name="Pan X."/>
            <person name="Warren A."/>
            <person name="Jiang C."/>
            <person name="Yuan D."/>
            <person name="Miao W."/>
        </authorList>
    </citation>
    <scope>NUCLEOTIDE SEQUENCE [LARGE SCALE GENOMIC DNA]</scope>
    <source>
        <strain evidence="3">36N120E</strain>
    </source>
</reference>
<proteinExistence type="predicted"/>
<feature type="compositionally biased region" description="Basic and acidic residues" evidence="2">
    <location>
        <begin position="678"/>
        <end position="715"/>
    </location>
</feature>
<evidence type="ECO:0000313" key="3">
    <source>
        <dbReference type="EMBL" id="KRW99898.1"/>
    </source>
</evidence>
<feature type="compositionally biased region" description="Polar residues" evidence="2">
    <location>
        <begin position="100"/>
        <end position="115"/>
    </location>
</feature>
<feature type="region of interest" description="Disordered" evidence="2">
    <location>
        <begin position="409"/>
        <end position="464"/>
    </location>
</feature>
<evidence type="ECO:0000313" key="4">
    <source>
        <dbReference type="Proteomes" id="UP000054937"/>
    </source>
</evidence>
<dbReference type="EMBL" id="LDAU01000202">
    <property type="protein sequence ID" value="KRW99898.1"/>
    <property type="molecule type" value="Genomic_DNA"/>
</dbReference>
<feature type="compositionally biased region" description="Low complexity" evidence="2">
    <location>
        <begin position="368"/>
        <end position="390"/>
    </location>
</feature>
<protein>
    <submittedName>
        <fullName evidence="3">Uncharacterized protein</fullName>
    </submittedName>
</protein>
<feature type="coiled-coil region" evidence="1">
    <location>
        <begin position="164"/>
        <end position="191"/>
    </location>
</feature>
<feature type="compositionally biased region" description="Basic and acidic residues" evidence="2">
    <location>
        <begin position="637"/>
        <end position="655"/>
    </location>
</feature>
<comment type="caution">
    <text evidence="3">The sequence shown here is derived from an EMBL/GenBank/DDBJ whole genome shotgun (WGS) entry which is preliminary data.</text>
</comment>
<evidence type="ECO:0000256" key="2">
    <source>
        <dbReference type="SAM" id="MobiDB-lite"/>
    </source>
</evidence>
<sequence length="732" mass="86195">MNNYQDNLQKYKYKDTDIFNRNIDSTSKSQQLMSSEKKNNRYNQRTNNIFPSEQDQNNYQQQMQANRVVKPFVTQSQVFSTEPAEKQRDTIKRTKIQDSDIFNQSPNKQEVQIQNKGKKQSYKQQKESEETKDFPKIGKKIDFPNKLKENDIIFQKEDKNYQVTKNKNKDFSQLEAKQEQLMQQYKQKKEKYDYLRSHINGYDKDEYYDKYTTSKLQKLQKQEKIPFNVQFDNQERGEKTKVNEQAVFDRATYAHDKRNKDFQSQIFMNDQQIEEAAQKSKQNIAKNIEQLEMAKSQIVSEIEKRKQDRNYSEINGYSVQNQKQGTQDEAQKTENSGEQNYKNKQSSFLPSNVKFQMHDSTLYKNVGNNQNQDEQNDDNQIQKSHQFQKQQQQFEKFENFQVVEDTGLENQEQELDKSSQIQNQDEKNQPKTKQELKQQQIQEASDFNKSRIQKKQKQLTEDPQRIEQWEVDPYKDRVSLLQQRKQQEVPVKVIELDLKGITEKFDSTTFKKILQRKGYHMVDLDLKYNFNKPTGKGKLILRNNRKIAEGVESVKSHLKSLGVGVMKEAQVDATLNNNKVQLLTDKEKKKVFSQPEKDPKKKTAADSESQAGNGSQVAQKKQVNKNYQSVTSRLYQPKKDYAKEKVEEKVQEVKPVKAKVSKPRPQTAQIQSSVNKQQKTEQKQEEKANDGEQKIIRRKPKNQEPEKQPQQEVKQESNNVQPVSNQGNSEII</sequence>
<dbReference type="Proteomes" id="UP000054937">
    <property type="component" value="Unassembled WGS sequence"/>
</dbReference>
<feature type="compositionally biased region" description="Polar residues" evidence="2">
    <location>
        <begin position="664"/>
        <end position="675"/>
    </location>
</feature>
<feature type="compositionally biased region" description="Basic and acidic residues" evidence="2">
    <location>
        <begin position="586"/>
        <end position="605"/>
    </location>
</feature>
<evidence type="ECO:0000256" key="1">
    <source>
        <dbReference type="SAM" id="Coils"/>
    </source>
</evidence>
<keyword evidence="4" id="KW-1185">Reference proteome</keyword>
<name>A0A0V0QCK6_PSEPJ</name>
<feature type="compositionally biased region" description="Basic and acidic residues" evidence="2">
    <location>
        <begin position="83"/>
        <end position="98"/>
    </location>
</feature>